<dbReference type="EMBL" id="CACRUP010000002">
    <property type="protein sequence ID" value="VYT70198.1"/>
    <property type="molecule type" value="Genomic_DNA"/>
</dbReference>
<proteinExistence type="predicted"/>
<protein>
    <recommendedName>
        <fullName evidence="2">HEPN domain-containing protein</fullName>
    </recommendedName>
</protein>
<reference evidence="1" key="1">
    <citation type="submission" date="2019-11" db="EMBL/GenBank/DDBJ databases">
        <authorList>
            <person name="Feng L."/>
        </authorList>
    </citation>
    <scope>NUCLEOTIDE SEQUENCE</scope>
    <source>
        <strain evidence="1">PgorbachiiLFYP46</strain>
    </source>
</reference>
<accession>A0A6N2YWP2</accession>
<name>A0A6N2YWP2_9FIRM</name>
<evidence type="ECO:0000313" key="1">
    <source>
        <dbReference type="EMBL" id="VYT70198.1"/>
    </source>
</evidence>
<organism evidence="1">
    <name type="scientific">Peptoniphilus gorbachii</name>
    <dbReference type="NCBI Taxonomy" id="411567"/>
    <lineage>
        <taxon>Bacteria</taxon>
        <taxon>Bacillati</taxon>
        <taxon>Bacillota</taxon>
        <taxon>Tissierellia</taxon>
        <taxon>Tissierellales</taxon>
        <taxon>Peptoniphilaceae</taxon>
        <taxon>Peptoniphilus</taxon>
    </lineage>
</organism>
<evidence type="ECO:0008006" key="2">
    <source>
        <dbReference type="Google" id="ProtNLM"/>
    </source>
</evidence>
<dbReference type="AlphaFoldDB" id="A0A6N2YWP2"/>
<dbReference type="RefSeq" id="WP_156700272.1">
    <property type="nucleotide sequence ID" value="NZ_CACRUP010000002.1"/>
</dbReference>
<sequence length="125" mass="15092">MNYTEKLRELEQVINYLNENNFYNSLANRVYYFCFQSIILFLSGIYGSKEEYIKDGDSTHKDTIDMYIKNKFTNPNDFRNKRDFSQEINRIKKLRMKADYDYIDSITEEEAEDLMESLKKIKSLM</sequence>
<dbReference type="Gene3D" id="1.20.120.330">
    <property type="entry name" value="Nucleotidyltransferases domain 2"/>
    <property type="match status" value="1"/>
</dbReference>
<gene>
    <name evidence="1" type="ORF">PGLFYP46_00839</name>
</gene>